<evidence type="ECO:0000313" key="1">
    <source>
        <dbReference type="EMBL" id="KAF1999298.1"/>
    </source>
</evidence>
<gene>
    <name evidence="1" type="ORF">P154DRAFT_577020</name>
</gene>
<name>A0A6A5WDY9_9PLEO</name>
<protein>
    <recommendedName>
        <fullName evidence="3">ABM domain-containing protein</fullName>
    </recommendedName>
</protein>
<dbReference type="AlphaFoldDB" id="A0A6A5WDY9"/>
<organism evidence="1 2">
    <name type="scientific">Amniculicola lignicola CBS 123094</name>
    <dbReference type="NCBI Taxonomy" id="1392246"/>
    <lineage>
        <taxon>Eukaryota</taxon>
        <taxon>Fungi</taxon>
        <taxon>Dikarya</taxon>
        <taxon>Ascomycota</taxon>
        <taxon>Pezizomycotina</taxon>
        <taxon>Dothideomycetes</taxon>
        <taxon>Pleosporomycetidae</taxon>
        <taxon>Pleosporales</taxon>
        <taxon>Amniculicolaceae</taxon>
        <taxon>Amniculicola</taxon>
    </lineage>
</organism>
<keyword evidence="2" id="KW-1185">Reference proteome</keyword>
<accession>A0A6A5WDY9</accession>
<reference evidence="1" key="1">
    <citation type="journal article" date="2020" name="Stud. Mycol.">
        <title>101 Dothideomycetes genomes: a test case for predicting lifestyles and emergence of pathogens.</title>
        <authorList>
            <person name="Haridas S."/>
            <person name="Albert R."/>
            <person name="Binder M."/>
            <person name="Bloem J."/>
            <person name="Labutti K."/>
            <person name="Salamov A."/>
            <person name="Andreopoulos B."/>
            <person name="Baker S."/>
            <person name="Barry K."/>
            <person name="Bills G."/>
            <person name="Bluhm B."/>
            <person name="Cannon C."/>
            <person name="Castanera R."/>
            <person name="Culley D."/>
            <person name="Daum C."/>
            <person name="Ezra D."/>
            <person name="Gonzalez J."/>
            <person name="Henrissat B."/>
            <person name="Kuo A."/>
            <person name="Liang C."/>
            <person name="Lipzen A."/>
            <person name="Lutzoni F."/>
            <person name="Magnuson J."/>
            <person name="Mondo S."/>
            <person name="Nolan M."/>
            <person name="Ohm R."/>
            <person name="Pangilinan J."/>
            <person name="Park H.-J."/>
            <person name="Ramirez L."/>
            <person name="Alfaro M."/>
            <person name="Sun H."/>
            <person name="Tritt A."/>
            <person name="Yoshinaga Y."/>
            <person name="Zwiers L.-H."/>
            <person name="Turgeon B."/>
            <person name="Goodwin S."/>
            <person name="Spatafora J."/>
            <person name="Crous P."/>
            <person name="Grigoriev I."/>
        </authorList>
    </citation>
    <scope>NUCLEOTIDE SEQUENCE</scope>
    <source>
        <strain evidence="1">CBS 123094</strain>
    </source>
</reference>
<evidence type="ECO:0008006" key="3">
    <source>
        <dbReference type="Google" id="ProtNLM"/>
    </source>
</evidence>
<sequence>MAGKYTTIAYLPLTADAKLDGAAEKVKAIKGVKQAYYGRQLEDPSIVNFAVDWSDSSKHDDLLASLTKGAAYAKLKPNLTGPPTIYTIKHLSGPGTLLNSTSNPLTEIATFFLLPSTTSSQLSEFNTAFKQLEAAVLAQPGQTTAAAGHVVGTLYNPAIEQDVKAFVATVGWRDMEAHIAFTQTPEFGTSLGALLPFLSGNADHHVALKRI</sequence>
<proteinExistence type="predicted"/>
<dbReference type="Gene3D" id="3.30.70.100">
    <property type="match status" value="2"/>
</dbReference>
<dbReference type="EMBL" id="ML977596">
    <property type="protein sequence ID" value="KAF1999298.1"/>
    <property type="molecule type" value="Genomic_DNA"/>
</dbReference>
<dbReference type="Proteomes" id="UP000799779">
    <property type="component" value="Unassembled WGS sequence"/>
</dbReference>
<dbReference type="OrthoDB" id="3830579at2759"/>
<evidence type="ECO:0000313" key="2">
    <source>
        <dbReference type="Proteomes" id="UP000799779"/>
    </source>
</evidence>